<feature type="compositionally biased region" description="Basic residues" evidence="6">
    <location>
        <begin position="665"/>
        <end position="678"/>
    </location>
</feature>
<feature type="compositionally biased region" description="Low complexity" evidence="6">
    <location>
        <begin position="717"/>
        <end position="731"/>
    </location>
</feature>
<feature type="compositionally biased region" description="Polar residues" evidence="6">
    <location>
        <begin position="469"/>
        <end position="481"/>
    </location>
</feature>
<evidence type="ECO:0000256" key="1">
    <source>
        <dbReference type="ARBA" id="ARBA00004123"/>
    </source>
</evidence>
<evidence type="ECO:0000313" key="9">
    <source>
        <dbReference type="Proteomes" id="UP000815325"/>
    </source>
</evidence>
<feature type="region of interest" description="Disordered" evidence="6">
    <location>
        <begin position="558"/>
        <end position="591"/>
    </location>
</feature>
<feature type="compositionally biased region" description="Low complexity" evidence="6">
    <location>
        <begin position="515"/>
        <end position="531"/>
    </location>
</feature>
<feature type="compositionally biased region" description="Acidic residues" evidence="6">
    <location>
        <begin position="487"/>
        <end position="504"/>
    </location>
</feature>
<gene>
    <name evidence="8" type="ORF">DUNSADRAFT_16064</name>
</gene>
<evidence type="ECO:0000256" key="4">
    <source>
        <dbReference type="ARBA" id="ARBA00022801"/>
    </source>
</evidence>
<protein>
    <recommendedName>
        <fullName evidence="7">Exonuclease domain-containing protein</fullName>
    </recommendedName>
</protein>
<feature type="compositionally biased region" description="Acidic residues" evidence="6">
    <location>
        <begin position="414"/>
        <end position="432"/>
    </location>
</feature>
<dbReference type="PANTHER" id="PTHR12801">
    <property type="entry name" value="RNA EXONUCLEASE REXO1 / RECO3 FAMILY MEMBER-RELATED"/>
    <property type="match status" value="1"/>
</dbReference>
<keyword evidence="3" id="KW-0540">Nuclease</keyword>
<evidence type="ECO:0000256" key="6">
    <source>
        <dbReference type="SAM" id="MobiDB-lite"/>
    </source>
</evidence>
<feature type="region of interest" description="Disordered" evidence="6">
    <location>
        <begin position="604"/>
        <end position="769"/>
    </location>
</feature>
<accession>A0ABQ7G4B5</accession>
<keyword evidence="5" id="KW-0539">Nucleus</keyword>
<dbReference type="PANTHER" id="PTHR12801:SF115">
    <property type="entry name" value="FI18136P1-RELATED"/>
    <property type="match status" value="1"/>
</dbReference>
<evidence type="ECO:0000256" key="3">
    <source>
        <dbReference type="ARBA" id="ARBA00022722"/>
    </source>
</evidence>
<evidence type="ECO:0000256" key="2">
    <source>
        <dbReference type="ARBA" id="ARBA00006357"/>
    </source>
</evidence>
<evidence type="ECO:0000259" key="7">
    <source>
        <dbReference type="SMART" id="SM00479"/>
    </source>
</evidence>
<dbReference type="InterPro" id="IPR047021">
    <property type="entry name" value="REXO1/3/4-like"/>
</dbReference>
<dbReference type="InterPro" id="IPR013520">
    <property type="entry name" value="Ribonucl_H"/>
</dbReference>
<dbReference type="Gene3D" id="3.30.420.10">
    <property type="entry name" value="Ribonuclease H-like superfamily/Ribonuclease H"/>
    <property type="match status" value="1"/>
</dbReference>
<feature type="region of interest" description="Disordered" evidence="6">
    <location>
        <begin position="382"/>
        <end position="543"/>
    </location>
</feature>
<feature type="compositionally biased region" description="Basic residues" evidence="6">
    <location>
        <begin position="1"/>
        <end position="25"/>
    </location>
</feature>
<keyword evidence="9" id="KW-1185">Reference proteome</keyword>
<organism evidence="8 9">
    <name type="scientific">Dunaliella salina</name>
    <name type="common">Green alga</name>
    <name type="synonym">Protococcus salinus</name>
    <dbReference type="NCBI Taxonomy" id="3046"/>
    <lineage>
        <taxon>Eukaryota</taxon>
        <taxon>Viridiplantae</taxon>
        <taxon>Chlorophyta</taxon>
        <taxon>core chlorophytes</taxon>
        <taxon>Chlorophyceae</taxon>
        <taxon>CS clade</taxon>
        <taxon>Chlamydomonadales</taxon>
        <taxon>Dunaliellaceae</taxon>
        <taxon>Dunaliella</taxon>
    </lineage>
</organism>
<feature type="compositionally biased region" description="Low complexity" evidence="6">
    <location>
        <begin position="382"/>
        <end position="398"/>
    </location>
</feature>
<dbReference type="SMART" id="SM00479">
    <property type="entry name" value="EXOIII"/>
    <property type="match status" value="1"/>
</dbReference>
<comment type="caution">
    <text evidence="8">The sequence shown here is derived from an EMBL/GenBank/DDBJ whole genome shotgun (WGS) entry which is preliminary data.</text>
</comment>
<reference evidence="8" key="1">
    <citation type="submission" date="2017-08" db="EMBL/GenBank/DDBJ databases">
        <authorList>
            <person name="Polle J.E."/>
            <person name="Barry K."/>
            <person name="Cushman J."/>
            <person name="Schmutz J."/>
            <person name="Tran D."/>
            <person name="Hathwaick L.T."/>
            <person name="Yim W.C."/>
            <person name="Jenkins J."/>
            <person name="Mckie-Krisberg Z.M."/>
            <person name="Prochnik S."/>
            <person name="Lindquist E."/>
            <person name="Dockter R.B."/>
            <person name="Adam C."/>
            <person name="Molina H."/>
            <person name="Bunkerborg J."/>
            <person name="Jin E."/>
            <person name="Buchheim M."/>
            <person name="Magnuson J."/>
        </authorList>
    </citation>
    <scope>NUCLEOTIDE SEQUENCE</scope>
    <source>
        <strain evidence="8">CCAP 19/18</strain>
    </source>
</reference>
<keyword evidence="4" id="KW-0378">Hydrolase</keyword>
<dbReference type="InterPro" id="IPR012337">
    <property type="entry name" value="RNaseH-like_sf"/>
</dbReference>
<evidence type="ECO:0000313" key="8">
    <source>
        <dbReference type="EMBL" id="KAF5829453.1"/>
    </source>
</evidence>
<comment type="subcellular location">
    <subcellularLocation>
        <location evidence="1">Nucleus</location>
    </subcellularLocation>
</comment>
<proteinExistence type="inferred from homology"/>
<comment type="similarity">
    <text evidence="2">Belongs to the REXO1/REXO3 family.</text>
</comment>
<feature type="domain" description="Exonuclease" evidence="7">
    <location>
        <begin position="163"/>
        <end position="338"/>
    </location>
</feature>
<sequence length="769" mass="82347">MAKKKNQKSKGQKRKQQQKQQKPKKRELIDPNAGPDGLGVSQLQNLVRAAQRHQVGDWQGFIKSVAPRQKKTDPAAHTEEVLRAFVKHLQEGPNATNPTSGGNKGTQPISSATFVQRYVKWAHQLQKEQILKATSVVPPSVIKALSPAPAAPPSTSGSGTPGAGLDDGGAERLTSPWGLVHASRNHPRHEGAECLPKAAIVLALVRPRGNIVNLRTELTGITTEDLDTKPTVSRTQARKRVKALLLESWRAHKQPTILVGHALHHDLLALRLDHQPVIDTSLIFSYRGLPACTPGLYDLSQIVLHQDMPARGQGRHDSVEDATVSMRLVMHELARQQRTEPLEPPEIKVDKEELCKLLVHSIPKSATEKDVLALFAPQQDKAPAADAAPAPSTSAASAGAGGQGKGTKGSAEASSDDDEDEDEDSEEEDEEGPSSSSGSSSSEDESSDSSDSDSSDSDEEPPKKKQQKTLEQGTPNQQGAASSSDSSDSESSDSSSEEEEDDGGSEQPKDKKKQSSAADGKGGAASASGSGNQIPQPIGFEGGGIENRRAVLLFCSPGDANTAFNSLAGTTDTDSNGRQTKEVPLPGDPAKSLRIRRMAAHNGLLFQVPKQARRPRPQKGAKELPTVGENGQPLTKREKYRLRELMVKKGKTPQDLKKAAEKYARARVRREKKKQRKAATKEAKQAKKIAVHTAGGIKMKRQRPFKKKTPEEKAAAHEAAVAAVAAGAAPPQGGGKQKKVTQKDLKKAAKKAAKAQKKQKGGTPNKPSE</sequence>
<feature type="compositionally biased region" description="Basic residues" evidence="6">
    <location>
        <begin position="698"/>
        <end position="707"/>
    </location>
</feature>
<feature type="compositionally biased region" description="Acidic residues" evidence="6">
    <location>
        <begin position="442"/>
        <end position="459"/>
    </location>
</feature>
<dbReference type="SUPFAM" id="SSF53098">
    <property type="entry name" value="Ribonuclease H-like"/>
    <property type="match status" value="1"/>
</dbReference>
<feature type="region of interest" description="Disordered" evidence="6">
    <location>
        <begin position="145"/>
        <end position="173"/>
    </location>
</feature>
<dbReference type="EMBL" id="MU070158">
    <property type="protein sequence ID" value="KAF5829453.1"/>
    <property type="molecule type" value="Genomic_DNA"/>
</dbReference>
<dbReference type="Pfam" id="PF00929">
    <property type="entry name" value="RNase_T"/>
    <property type="match status" value="1"/>
</dbReference>
<feature type="compositionally biased region" description="Basic and acidic residues" evidence="6">
    <location>
        <begin position="635"/>
        <end position="664"/>
    </location>
</feature>
<name>A0ABQ7G4B5_DUNSA</name>
<feature type="compositionally biased region" description="Basic residues" evidence="6">
    <location>
        <begin position="748"/>
        <end position="760"/>
    </location>
</feature>
<evidence type="ECO:0000256" key="5">
    <source>
        <dbReference type="ARBA" id="ARBA00023242"/>
    </source>
</evidence>
<feature type="compositionally biased region" description="Polar residues" evidence="6">
    <location>
        <begin position="562"/>
        <end position="578"/>
    </location>
</feature>
<dbReference type="InterPro" id="IPR036397">
    <property type="entry name" value="RNaseH_sf"/>
</dbReference>
<feature type="region of interest" description="Disordered" evidence="6">
    <location>
        <begin position="1"/>
        <end position="41"/>
    </location>
</feature>
<dbReference type="Proteomes" id="UP000815325">
    <property type="component" value="Unassembled WGS sequence"/>
</dbReference>